<keyword evidence="1" id="KW-0472">Membrane</keyword>
<dbReference type="AlphaFoldDB" id="A0A5C3LF55"/>
<evidence type="ECO:0000313" key="3">
    <source>
        <dbReference type="Proteomes" id="UP000308652"/>
    </source>
</evidence>
<sequence length="477" mass="54580">IIADMLSKNALKKSKDLTVGRIMALAACSEHDDMLGDILASQVVPKIYHLLQEKDIDNRVFELYLAIISNLHAKGNLTAYKHDEHIVPFIISSYTRLNINLTSIIDRHGFLREEITRRTLVSSLLDTMKQEIHRGRAISSAHETLSTLLRHAHFRREALNNGLVHYLHHALDPKSWLLDPCYDMPTFYKRIKCKISNGMSILKGKGALRVNLITRVVQIYRLLSGKARSMHRKHIEIAANILEALHRYDDTRSTTSMEAITGLLSSSLKQENSDYVSEYRKTTAIHLLSKISETEEGRKQINVTYVKEVLPPRVRQLDQNFCNTLSEEGPTVPVKRRGLLWSIPMGFLALIWWCIKRVFRWGVVWLPIIIVSQQVFHNEPSAEYFEKRFGESYPSQKGLFQMLDFIYLFFGPELAFFMYGVFRRNSGVIITYMFMRNSNGNGIVSTGAGKELEALLSLAKNLGIDDLPALQCYTYTA</sequence>
<feature type="non-terminal residue" evidence="2">
    <location>
        <position position="1"/>
    </location>
</feature>
<organism evidence="2 3">
    <name type="scientific">Crucibulum laeve</name>
    <dbReference type="NCBI Taxonomy" id="68775"/>
    <lineage>
        <taxon>Eukaryota</taxon>
        <taxon>Fungi</taxon>
        <taxon>Dikarya</taxon>
        <taxon>Basidiomycota</taxon>
        <taxon>Agaricomycotina</taxon>
        <taxon>Agaricomycetes</taxon>
        <taxon>Agaricomycetidae</taxon>
        <taxon>Agaricales</taxon>
        <taxon>Agaricineae</taxon>
        <taxon>Nidulariaceae</taxon>
        <taxon>Crucibulum</taxon>
    </lineage>
</organism>
<keyword evidence="3" id="KW-1185">Reference proteome</keyword>
<feature type="transmembrane region" description="Helical" evidence="1">
    <location>
        <begin position="362"/>
        <end position="378"/>
    </location>
</feature>
<keyword evidence="1" id="KW-1133">Transmembrane helix</keyword>
<dbReference type="EMBL" id="ML213795">
    <property type="protein sequence ID" value="TFK31275.1"/>
    <property type="molecule type" value="Genomic_DNA"/>
</dbReference>
<evidence type="ECO:0000313" key="2">
    <source>
        <dbReference type="EMBL" id="TFK31275.1"/>
    </source>
</evidence>
<accession>A0A5C3LF55</accession>
<proteinExistence type="predicted"/>
<keyword evidence="1" id="KW-0812">Transmembrane</keyword>
<feature type="non-terminal residue" evidence="2">
    <location>
        <position position="477"/>
    </location>
</feature>
<evidence type="ECO:0000256" key="1">
    <source>
        <dbReference type="SAM" id="Phobius"/>
    </source>
</evidence>
<feature type="transmembrane region" description="Helical" evidence="1">
    <location>
        <begin position="398"/>
        <end position="422"/>
    </location>
</feature>
<dbReference type="SUPFAM" id="SSF48371">
    <property type="entry name" value="ARM repeat"/>
    <property type="match status" value="1"/>
</dbReference>
<gene>
    <name evidence="2" type="ORF">BDQ12DRAFT_694374</name>
</gene>
<evidence type="ECO:0008006" key="4">
    <source>
        <dbReference type="Google" id="ProtNLM"/>
    </source>
</evidence>
<dbReference type="Proteomes" id="UP000308652">
    <property type="component" value="Unassembled WGS sequence"/>
</dbReference>
<dbReference type="InterPro" id="IPR016024">
    <property type="entry name" value="ARM-type_fold"/>
</dbReference>
<name>A0A5C3LF55_9AGAR</name>
<reference evidence="2 3" key="1">
    <citation type="journal article" date="2019" name="Nat. Ecol. Evol.">
        <title>Megaphylogeny resolves global patterns of mushroom evolution.</title>
        <authorList>
            <person name="Varga T."/>
            <person name="Krizsan K."/>
            <person name="Foldi C."/>
            <person name="Dima B."/>
            <person name="Sanchez-Garcia M."/>
            <person name="Sanchez-Ramirez S."/>
            <person name="Szollosi G.J."/>
            <person name="Szarkandi J.G."/>
            <person name="Papp V."/>
            <person name="Albert L."/>
            <person name="Andreopoulos W."/>
            <person name="Angelini C."/>
            <person name="Antonin V."/>
            <person name="Barry K.W."/>
            <person name="Bougher N.L."/>
            <person name="Buchanan P."/>
            <person name="Buyck B."/>
            <person name="Bense V."/>
            <person name="Catcheside P."/>
            <person name="Chovatia M."/>
            <person name="Cooper J."/>
            <person name="Damon W."/>
            <person name="Desjardin D."/>
            <person name="Finy P."/>
            <person name="Geml J."/>
            <person name="Haridas S."/>
            <person name="Hughes K."/>
            <person name="Justo A."/>
            <person name="Karasinski D."/>
            <person name="Kautmanova I."/>
            <person name="Kiss B."/>
            <person name="Kocsube S."/>
            <person name="Kotiranta H."/>
            <person name="LaButti K.M."/>
            <person name="Lechner B.E."/>
            <person name="Liimatainen K."/>
            <person name="Lipzen A."/>
            <person name="Lukacs Z."/>
            <person name="Mihaltcheva S."/>
            <person name="Morgado L.N."/>
            <person name="Niskanen T."/>
            <person name="Noordeloos M.E."/>
            <person name="Ohm R.A."/>
            <person name="Ortiz-Santana B."/>
            <person name="Ovrebo C."/>
            <person name="Racz N."/>
            <person name="Riley R."/>
            <person name="Savchenko A."/>
            <person name="Shiryaev A."/>
            <person name="Soop K."/>
            <person name="Spirin V."/>
            <person name="Szebenyi C."/>
            <person name="Tomsovsky M."/>
            <person name="Tulloss R.E."/>
            <person name="Uehling J."/>
            <person name="Grigoriev I.V."/>
            <person name="Vagvolgyi C."/>
            <person name="Papp T."/>
            <person name="Martin F.M."/>
            <person name="Miettinen O."/>
            <person name="Hibbett D.S."/>
            <person name="Nagy L.G."/>
        </authorList>
    </citation>
    <scope>NUCLEOTIDE SEQUENCE [LARGE SCALE GENOMIC DNA]</scope>
    <source>
        <strain evidence="2 3">CBS 166.37</strain>
    </source>
</reference>
<protein>
    <recommendedName>
        <fullName evidence="4">Armadillo-type protein</fullName>
    </recommendedName>
</protein>
<feature type="transmembrane region" description="Helical" evidence="1">
    <location>
        <begin position="338"/>
        <end position="355"/>
    </location>
</feature>